<dbReference type="GO" id="GO:0003677">
    <property type="term" value="F:DNA binding"/>
    <property type="evidence" value="ECO:0007669"/>
    <property type="project" value="InterPro"/>
</dbReference>
<dbReference type="PANTHER" id="PTHR10102:SF0">
    <property type="entry name" value="DNA-DIRECTED RNA POLYMERASE, MITOCHONDRIAL"/>
    <property type="match status" value="1"/>
</dbReference>
<evidence type="ECO:0000256" key="6">
    <source>
        <dbReference type="ARBA" id="ARBA00023163"/>
    </source>
</evidence>
<evidence type="ECO:0000256" key="2">
    <source>
        <dbReference type="ARBA" id="ARBA00012418"/>
    </source>
</evidence>
<dbReference type="PANTHER" id="PTHR10102">
    <property type="entry name" value="DNA-DIRECTED RNA POLYMERASE, MITOCHONDRIAL"/>
    <property type="match status" value="1"/>
</dbReference>
<dbReference type="Pfam" id="PF00940">
    <property type="entry name" value="RNA_pol"/>
    <property type="match status" value="1"/>
</dbReference>
<evidence type="ECO:0000256" key="1">
    <source>
        <dbReference type="ARBA" id="ARBA00009493"/>
    </source>
</evidence>
<protein>
    <recommendedName>
        <fullName evidence="2">DNA-directed RNA polymerase</fullName>
        <ecNumber evidence="2">2.7.7.6</ecNumber>
    </recommendedName>
</protein>
<dbReference type="Gene3D" id="1.10.150.20">
    <property type="entry name" value="5' to 3' exonuclease, C-terminal subdomain"/>
    <property type="match status" value="1"/>
</dbReference>
<dbReference type="InterPro" id="IPR024075">
    <property type="entry name" value="DNA-dir_RNA_pol_helix_hairp_sf"/>
</dbReference>
<sequence length="797" mass="92591">MEQNELNQEMLDLGVQRYRKNRTGNKGSLTNAGRRIMREGVEPVSLGLVELLPTVNKIKNKSQWQRCLVDVKDFRPIALIAVKATLDVLDEPRSYASVCFRLGRAVEDQLLSDNFIRNHEFGSRLVKRMQDLASRGPATQSAYLHKTARSEDMEWTDWTRRDRISCGSMLLEIVHDRTGLIKFTEKAQRQRRHFKPMRMVEISDVTREWINDYDTYRELLLPFWLPMVESPEPWHKVFGGGYGINKDQGLPVLPFIRCSDRNVLRMAPDMPQVYNAVNLIQETPYAINNRVLDVLEWAWDKDLQIGLPPRNDLELPEWPGDHMSVEEQRNWRDDKRERAAYNTSLGSQRILISKILMLSRKFRNERMFMPSSCDFRGRVYQVPSYLNYQGPDHCRGLLQFHRGNPIKSDDDLRWLGIHGANCFGNDKCDFETRLKWADGFTRDAIRIANDPKSNREWAEADEPWQALAWCFEWAEYHTKRSKNFRTFLPCAMDATNSGLQLLSLLSRDEEGCFATNVSPTATPQDIYRLVSDHTLGKLKQDAKDGRDYARLWVEFGIDRKMSKRPVMCYSYGLTPYSNRDYVADWYDTTRRERGIDCVFGRSHMYPAIKYLGDMLWDSIQTLLTKPKQVMDWFQEVSRLMTKQELPLTWVTPSGFRVSQDYRKQVSQKVKTWLNGSLTSVRFKDATDDLDPRKQSNGVAPNVVHSLDAAGLVLTVNEAHRRGVYDFAMIHDSFATHSNNCETLASSLRDSFSEMFTKDILAELAEAWQNESYEELPSLPDYGTFDVNTLRDSKYFFS</sequence>
<keyword evidence="6" id="KW-0804">Transcription</keyword>
<feature type="domain" description="DNA-directed RNA polymerase N-terminal" evidence="8">
    <location>
        <begin position="1"/>
        <end position="282"/>
    </location>
</feature>
<dbReference type="InterPro" id="IPR037159">
    <property type="entry name" value="RNA_POL_N_sf"/>
</dbReference>
<dbReference type="GO" id="GO:0003899">
    <property type="term" value="F:DNA-directed RNA polymerase activity"/>
    <property type="evidence" value="ECO:0007669"/>
    <property type="project" value="UniProtKB-EC"/>
</dbReference>
<keyword evidence="4" id="KW-0808">Transferase</keyword>
<name>A0A0F7L9S8_9VIRU</name>
<keyword evidence="5" id="KW-0548">Nucleotidyltransferase</keyword>
<comment type="similarity">
    <text evidence="1">Belongs to the phage and mitochondrial RNA polymerase family.</text>
</comment>
<organism evidence="9">
    <name type="scientific">uncultured marine virus</name>
    <dbReference type="NCBI Taxonomy" id="186617"/>
    <lineage>
        <taxon>Viruses</taxon>
        <taxon>environmental samples</taxon>
    </lineage>
</organism>
<evidence type="ECO:0000256" key="3">
    <source>
        <dbReference type="ARBA" id="ARBA00022478"/>
    </source>
</evidence>
<dbReference type="Gene3D" id="1.10.287.260">
    <property type="match status" value="1"/>
</dbReference>
<accession>A0A0F7L9S8</accession>
<dbReference type="InterPro" id="IPR002092">
    <property type="entry name" value="DNA-dir_Rpol_phage-type"/>
</dbReference>
<dbReference type="InterPro" id="IPR046950">
    <property type="entry name" value="DNA-dir_Rpol_C_phage-type"/>
</dbReference>
<dbReference type="EC" id="2.7.7.6" evidence="2"/>
<dbReference type="GO" id="GO:0006351">
    <property type="term" value="P:DNA-templated transcription"/>
    <property type="evidence" value="ECO:0007669"/>
    <property type="project" value="InterPro"/>
</dbReference>
<dbReference type="EMBL" id="KR029599">
    <property type="protein sequence ID" value="AKH47851.1"/>
    <property type="molecule type" value="Genomic_DNA"/>
</dbReference>
<evidence type="ECO:0000256" key="5">
    <source>
        <dbReference type="ARBA" id="ARBA00022695"/>
    </source>
</evidence>
<dbReference type="SUPFAM" id="SSF56672">
    <property type="entry name" value="DNA/RNA polymerases"/>
    <property type="match status" value="1"/>
</dbReference>
<dbReference type="Gene3D" id="1.10.1320.10">
    <property type="entry name" value="DNA-directed RNA polymerase, N-terminal domain"/>
    <property type="match status" value="1"/>
</dbReference>
<dbReference type="InterPro" id="IPR029262">
    <property type="entry name" value="RPOL_N"/>
</dbReference>
<keyword evidence="3" id="KW-0240">DNA-directed RNA polymerase</keyword>
<dbReference type="SMART" id="SM01311">
    <property type="entry name" value="RPOL_N"/>
    <property type="match status" value="1"/>
</dbReference>
<proteinExistence type="inferred from homology"/>
<evidence type="ECO:0000313" key="9">
    <source>
        <dbReference type="EMBL" id="AKH47851.1"/>
    </source>
</evidence>
<dbReference type="Gene3D" id="1.10.287.280">
    <property type="match status" value="1"/>
</dbReference>
<comment type="catalytic activity">
    <reaction evidence="7">
        <text>RNA(n) + a ribonucleoside 5'-triphosphate = RNA(n+1) + diphosphate</text>
        <dbReference type="Rhea" id="RHEA:21248"/>
        <dbReference type="Rhea" id="RHEA-COMP:14527"/>
        <dbReference type="Rhea" id="RHEA-COMP:17342"/>
        <dbReference type="ChEBI" id="CHEBI:33019"/>
        <dbReference type="ChEBI" id="CHEBI:61557"/>
        <dbReference type="ChEBI" id="CHEBI:140395"/>
        <dbReference type="EC" id="2.7.7.6"/>
    </reaction>
</comment>
<evidence type="ECO:0000256" key="7">
    <source>
        <dbReference type="ARBA" id="ARBA00048552"/>
    </source>
</evidence>
<evidence type="ECO:0000259" key="8">
    <source>
        <dbReference type="SMART" id="SM01311"/>
    </source>
</evidence>
<reference evidence="9" key="2">
    <citation type="submission" date="2015-03" db="EMBL/GenBank/DDBJ databases">
        <authorList>
            <person name="Chow C.-E.T."/>
            <person name="Winget D.M."/>
            <person name="White R.A.III."/>
            <person name="Hallam S.J."/>
            <person name="Suttle C.A."/>
        </authorList>
    </citation>
    <scope>NUCLEOTIDE SEQUENCE</scope>
    <source>
        <strain evidence="9">Oxic1_4</strain>
    </source>
</reference>
<dbReference type="InterPro" id="IPR043502">
    <property type="entry name" value="DNA/RNA_pol_sf"/>
</dbReference>
<evidence type="ECO:0000256" key="4">
    <source>
        <dbReference type="ARBA" id="ARBA00022679"/>
    </source>
</evidence>
<reference evidence="9" key="1">
    <citation type="journal article" date="2015" name="Front. Microbiol.">
        <title>Combining genomic sequencing methods to explore viral diversity and reveal potential virus-host interactions.</title>
        <authorList>
            <person name="Chow C.E."/>
            <person name="Winget D.M."/>
            <person name="White R.A.III."/>
            <person name="Hallam S.J."/>
            <person name="Suttle C.A."/>
        </authorList>
    </citation>
    <scope>NUCLEOTIDE SEQUENCE</scope>
    <source>
        <strain evidence="9">Oxic1_4</strain>
    </source>
</reference>
<dbReference type="GO" id="GO:0000428">
    <property type="term" value="C:DNA-directed RNA polymerase complex"/>
    <property type="evidence" value="ECO:0007669"/>
    <property type="project" value="UniProtKB-KW"/>
</dbReference>